<dbReference type="Pfam" id="PF00196">
    <property type="entry name" value="GerE"/>
    <property type="match status" value="1"/>
</dbReference>
<dbReference type="EMBL" id="CP120988">
    <property type="protein sequence ID" value="WLQ55828.1"/>
    <property type="molecule type" value="Genomic_DNA"/>
</dbReference>
<dbReference type="InterPro" id="IPR039420">
    <property type="entry name" value="WalR-like"/>
</dbReference>
<dbReference type="Proteomes" id="UP001235744">
    <property type="component" value="Chromosome"/>
</dbReference>
<dbReference type="PROSITE" id="PS50043">
    <property type="entry name" value="HTH_LUXR_2"/>
    <property type="match status" value="1"/>
</dbReference>
<dbReference type="PROSITE" id="PS00622">
    <property type="entry name" value="HTH_LUXR_1"/>
    <property type="match status" value="1"/>
</dbReference>
<gene>
    <name evidence="5" type="ORF">P8A19_10395</name>
</gene>
<keyword evidence="6" id="KW-1185">Reference proteome</keyword>
<dbReference type="InterPro" id="IPR000792">
    <property type="entry name" value="Tscrpt_reg_LuxR_C"/>
</dbReference>
<evidence type="ECO:0000256" key="3">
    <source>
        <dbReference type="ARBA" id="ARBA00023163"/>
    </source>
</evidence>
<feature type="domain" description="HTH luxR-type" evidence="4">
    <location>
        <begin position="139"/>
        <end position="204"/>
    </location>
</feature>
<dbReference type="PANTHER" id="PTHR43214:SF24">
    <property type="entry name" value="TRANSCRIPTIONAL REGULATORY PROTEIN NARL-RELATED"/>
    <property type="match status" value="1"/>
</dbReference>
<proteinExistence type="predicted"/>
<dbReference type="SUPFAM" id="SSF46894">
    <property type="entry name" value="C-terminal effector domain of the bipartite response regulators"/>
    <property type="match status" value="1"/>
</dbReference>
<keyword evidence="3" id="KW-0804">Transcription</keyword>
<evidence type="ECO:0000259" key="4">
    <source>
        <dbReference type="PROSITE" id="PS50043"/>
    </source>
</evidence>
<keyword evidence="1" id="KW-0805">Transcription regulation</keyword>
<evidence type="ECO:0000313" key="5">
    <source>
        <dbReference type="EMBL" id="WLQ55828.1"/>
    </source>
</evidence>
<dbReference type="SMART" id="SM00421">
    <property type="entry name" value="HTH_LUXR"/>
    <property type="match status" value="1"/>
</dbReference>
<evidence type="ECO:0000256" key="1">
    <source>
        <dbReference type="ARBA" id="ARBA00023015"/>
    </source>
</evidence>
<keyword evidence="2" id="KW-0238">DNA-binding</keyword>
<reference evidence="5 6" key="1">
    <citation type="submission" date="2023-03" db="EMBL/GenBank/DDBJ databases">
        <title>Isolation and description of six Streptomyces strains from soil environments, able to metabolize different microbial glucans.</title>
        <authorList>
            <person name="Widen T."/>
            <person name="Larsbrink J."/>
        </authorList>
    </citation>
    <scope>NUCLEOTIDE SEQUENCE [LARGE SCALE GENOMIC DNA]</scope>
    <source>
        <strain evidence="5 6">Alt2</strain>
    </source>
</reference>
<organism evidence="5 6">
    <name type="scientific">Streptomyces poriferorum</name>
    <dbReference type="NCBI Taxonomy" id="2798799"/>
    <lineage>
        <taxon>Bacteria</taxon>
        <taxon>Bacillati</taxon>
        <taxon>Actinomycetota</taxon>
        <taxon>Actinomycetes</taxon>
        <taxon>Kitasatosporales</taxon>
        <taxon>Streptomycetaceae</taxon>
        <taxon>Streptomyces</taxon>
    </lineage>
</organism>
<evidence type="ECO:0000256" key="2">
    <source>
        <dbReference type="ARBA" id="ARBA00023125"/>
    </source>
</evidence>
<sequence length="206" mass="21934">MAVDAGRDPISYAGIVGQLAQSTSVKITSFDHEPGAPSLHVALVVADAVDEERLSVLRRIQRTTSAQSILVIGSITEQALLPALAAGAVGVILREQATPDHLENVINVVANQGGHLPPTLLANLLTTVGRVQDTVPAQRGLAFAGLQEREIDVLRLVADGLETAEIAAKLGWSERTIKKIIQAVTTRLQLRNRAHAVAYAMREGHI</sequence>
<evidence type="ECO:0000313" key="6">
    <source>
        <dbReference type="Proteomes" id="UP001235744"/>
    </source>
</evidence>
<accession>A0ABY9INX6</accession>
<dbReference type="RefSeq" id="WP_306071947.1">
    <property type="nucleotide sequence ID" value="NZ_CP120988.1"/>
</dbReference>
<dbReference type="Gene3D" id="3.40.50.2300">
    <property type="match status" value="1"/>
</dbReference>
<dbReference type="PANTHER" id="PTHR43214">
    <property type="entry name" value="TWO-COMPONENT RESPONSE REGULATOR"/>
    <property type="match status" value="1"/>
</dbReference>
<dbReference type="PRINTS" id="PR00038">
    <property type="entry name" value="HTHLUXR"/>
</dbReference>
<name>A0ABY9INX6_9ACTN</name>
<dbReference type="InterPro" id="IPR016032">
    <property type="entry name" value="Sig_transdc_resp-reg_C-effctor"/>
</dbReference>
<dbReference type="CDD" id="cd06170">
    <property type="entry name" value="LuxR_C_like"/>
    <property type="match status" value="1"/>
</dbReference>
<protein>
    <submittedName>
        <fullName evidence="5">LuxR C-terminal-related transcriptional regulator</fullName>
    </submittedName>
</protein>